<name>A0A0F7L419_9VIRU</name>
<reference evidence="1" key="1">
    <citation type="journal article" date="2015" name="Front. Microbiol.">
        <title>Combining genomic sequencing methods to explore viral diversity and reveal potential virus-host interactions.</title>
        <authorList>
            <person name="Chow C.E."/>
            <person name="Winget D.M."/>
            <person name="White R.A.III."/>
            <person name="Hallam S.J."/>
            <person name="Suttle C.A."/>
        </authorList>
    </citation>
    <scope>NUCLEOTIDE SEQUENCE</scope>
    <source>
        <strain evidence="1">H4084949</strain>
    </source>
</reference>
<proteinExistence type="predicted"/>
<sequence length="144" mass="16165">MQMTTEAIEMGWDLAARMTKAHYAGSVDNPYEGEEEPTLEDISSMDCYMHDIIGLLIAADLPWWSPVAHAWGAWHLGQISSDSDVMTFYAQAPPDELDDYEAAALDLIERLFREIENAHGGRVLHSDLTRADMPEFHSGLPEGW</sequence>
<protein>
    <submittedName>
        <fullName evidence="1">Uncharacterized protein</fullName>
    </submittedName>
</protein>
<evidence type="ECO:0000313" key="1">
    <source>
        <dbReference type="EMBL" id="AKH47314.1"/>
    </source>
</evidence>
<dbReference type="EMBL" id="KR029591">
    <property type="protein sequence ID" value="AKH47314.1"/>
    <property type="molecule type" value="Genomic_DNA"/>
</dbReference>
<accession>A0A0F7L419</accession>
<reference evidence="1" key="2">
    <citation type="submission" date="2015-03" db="EMBL/GenBank/DDBJ databases">
        <authorList>
            <person name="Chow C.-E.T."/>
            <person name="Winget D.M."/>
            <person name="White R.A.III."/>
            <person name="Hallam S.J."/>
            <person name="Suttle C.A."/>
        </authorList>
    </citation>
    <scope>NUCLEOTIDE SEQUENCE</scope>
    <source>
        <strain evidence="1">H4084949</strain>
    </source>
</reference>
<organism evidence="1">
    <name type="scientific">uncultured marine virus</name>
    <dbReference type="NCBI Taxonomy" id="186617"/>
    <lineage>
        <taxon>Viruses</taxon>
        <taxon>environmental samples</taxon>
    </lineage>
</organism>